<evidence type="ECO:0000313" key="4">
    <source>
        <dbReference type="Proteomes" id="UP000297725"/>
    </source>
</evidence>
<proteinExistence type="predicted"/>
<dbReference type="EMBL" id="SRHU01000023">
    <property type="protein sequence ID" value="TFZ40913.1"/>
    <property type="molecule type" value="Genomic_DNA"/>
</dbReference>
<organism evidence="2 4">
    <name type="scientific">Vagococcus xieshaowenii</name>
    <dbReference type="NCBI Taxonomy" id="2562451"/>
    <lineage>
        <taxon>Bacteria</taxon>
        <taxon>Bacillati</taxon>
        <taxon>Bacillota</taxon>
        <taxon>Bacilli</taxon>
        <taxon>Lactobacillales</taxon>
        <taxon>Enterococcaceae</taxon>
        <taxon>Vagococcus</taxon>
    </lineage>
</organism>
<dbReference type="AlphaFoldDB" id="A0AAJ5EFQ2"/>
<dbReference type="RefSeq" id="WP_135254518.1">
    <property type="nucleotide sequence ID" value="NZ_CP038865.1"/>
</dbReference>
<name>A0AAJ5EFQ2_9ENTE</name>
<reference evidence="1 3" key="2">
    <citation type="journal article" date="2020" name="Int. J. Syst. Evol. Microbiol.">
        <title>Vagococcus xieshaowenii sp. nov., isolated from snow finch (Montifringilla taczanowskii) cloacal content.</title>
        <authorList>
            <person name="Ge Y."/>
            <person name="Yang J."/>
            <person name="Lai X.H."/>
            <person name="Zhang G."/>
            <person name="Jin D."/>
            <person name="Lu S."/>
            <person name="Wang B."/>
            <person name="Huang Y."/>
            <person name="Huang Y."/>
            <person name="Ren Z."/>
            <person name="Zhang X."/>
            <person name="Xu J."/>
        </authorList>
    </citation>
    <scope>NUCLEOTIDE SEQUENCE [LARGE SCALE GENOMIC DNA]</scope>
    <source>
        <strain evidence="3">personal::cf-49</strain>
        <strain evidence="1">Personal::cf-49</strain>
    </source>
</reference>
<reference evidence="2 4" key="1">
    <citation type="submission" date="2019-03" db="EMBL/GenBank/DDBJ databases">
        <title>Vagococcus sp. was isolated fron gut of Carduelis flavirostris.</title>
        <authorList>
            <person name="Ge Y."/>
        </authorList>
    </citation>
    <scope>NUCLEOTIDE SEQUENCE [LARGE SCALE GENOMIC DNA]</scope>
    <source>
        <strain evidence="2 4">CF-210</strain>
    </source>
</reference>
<sequence>MVDDKKLIQEKVITRFQQLFNDKDYAKAMTYLESRKEYLGDKFEEMIQWFITNRMMRISQDSKLEGNSLFKDVLGLISTNDFKKANSLVDTSKNLLGDYYYEMKDLLSFARNQALKLVLPENDHGILEDIQKLVSTNRFAEANILVDGYKEKLGDFYDDIKGWLAFGKENKDVPAFGLKTTLNKVTDTVSDAFSVTDKAVDKVVDKLTDNTSRLDFDMDKVKNLFINIGKPDLVNKLASLLKDKKYNEATLLVDRHSKDFGDYSNDVKAFINKVKLTPNVDLEWNKLIPTLGIKSTMDKVGDAVSAATDINLDFDTVKNLFTNIGKPDLANKLAGLLKDKKYNEASLLVDRHEKDFGSYAKDIRGLINKFKLTPNLNFDWAKLLPALSLGLPKVGLVDRDVKKDIKVEPKVEKVGLKTDIKDEKPDIVRLTAEEKPKKSLWGSWLPWLLGLGALGLLGGLLGLFSPKDDEVAINTDASTSETIVAEESTSKKVVVEESSEDSEVAVNSLLDPAKITSVFPSIELGGKVKIQDFATKFADGTDLGDIDLTKEYTVEKVEEKEDGDAKRSYYLTELKQWISEKDLFPELPTVDVDPISIASKFPAVAKGAKVKLQDFATKFTDGLTIPKVELGKDFTIAGVKEVVDGDSTRAYYLEEARQWISEHNLFAKDAINDKLKEATFAIGQTVKVAEHATHYEERNEIPADVKGKEYEVEDIHIINIDDSNIAYKLKGLDYWVIQQDIIK</sequence>
<dbReference type="Proteomes" id="UP000296883">
    <property type="component" value="Chromosome"/>
</dbReference>
<gene>
    <name evidence="2" type="ORF">E4031_05885</name>
    <name evidence="1" type="ORF">E4Z98_07210</name>
</gene>
<evidence type="ECO:0000313" key="3">
    <source>
        <dbReference type="Proteomes" id="UP000296883"/>
    </source>
</evidence>
<keyword evidence="3" id="KW-1185">Reference proteome</keyword>
<accession>A0AAJ5EFQ2</accession>
<dbReference type="Proteomes" id="UP000297725">
    <property type="component" value="Unassembled WGS sequence"/>
</dbReference>
<dbReference type="EMBL" id="CP038865">
    <property type="protein sequence ID" value="QCA29111.1"/>
    <property type="molecule type" value="Genomic_DNA"/>
</dbReference>
<evidence type="ECO:0000313" key="2">
    <source>
        <dbReference type="EMBL" id="TFZ40913.1"/>
    </source>
</evidence>
<evidence type="ECO:0000313" key="1">
    <source>
        <dbReference type="EMBL" id="QCA29111.1"/>
    </source>
</evidence>
<protein>
    <submittedName>
        <fullName evidence="2">Uncharacterized protein</fullName>
    </submittedName>
</protein>